<reference evidence="3" key="1">
    <citation type="journal article" date="2018" name="Nat. Microbiol.">
        <title>Leveraging single-cell genomics to expand the fungal tree of life.</title>
        <authorList>
            <person name="Ahrendt S.R."/>
            <person name="Quandt C.A."/>
            <person name="Ciobanu D."/>
            <person name="Clum A."/>
            <person name="Salamov A."/>
            <person name="Andreopoulos B."/>
            <person name="Cheng J.F."/>
            <person name="Woyke T."/>
            <person name="Pelin A."/>
            <person name="Henrissat B."/>
            <person name="Reynolds N.K."/>
            <person name="Benny G.L."/>
            <person name="Smith M.E."/>
            <person name="James T.Y."/>
            <person name="Grigoriev I.V."/>
        </authorList>
    </citation>
    <scope>NUCLEOTIDE SEQUENCE [LARGE SCALE GENOMIC DNA]</scope>
    <source>
        <strain evidence="3">ATCC 52028</strain>
    </source>
</reference>
<feature type="region of interest" description="Disordered" evidence="1">
    <location>
        <begin position="221"/>
        <end position="264"/>
    </location>
</feature>
<organism evidence="2 3">
    <name type="scientific">Caulochytrium protostelioides</name>
    <dbReference type="NCBI Taxonomy" id="1555241"/>
    <lineage>
        <taxon>Eukaryota</taxon>
        <taxon>Fungi</taxon>
        <taxon>Fungi incertae sedis</taxon>
        <taxon>Chytridiomycota</taxon>
        <taxon>Chytridiomycota incertae sedis</taxon>
        <taxon>Chytridiomycetes</taxon>
        <taxon>Caulochytriales</taxon>
        <taxon>Caulochytriaceae</taxon>
        <taxon>Caulochytrium</taxon>
    </lineage>
</organism>
<feature type="non-terminal residue" evidence="2">
    <location>
        <position position="411"/>
    </location>
</feature>
<dbReference type="OrthoDB" id="568137at2759"/>
<dbReference type="EMBL" id="ML014469">
    <property type="protein sequence ID" value="RKO98360.1"/>
    <property type="molecule type" value="Genomic_DNA"/>
</dbReference>
<feature type="region of interest" description="Disordered" evidence="1">
    <location>
        <begin position="284"/>
        <end position="327"/>
    </location>
</feature>
<feature type="region of interest" description="Disordered" evidence="1">
    <location>
        <begin position="350"/>
        <end position="411"/>
    </location>
</feature>
<evidence type="ECO:0000256" key="1">
    <source>
        <dbReference type="SAM" id="MobiDB-lite"/>
    </source>
</evidence>
<feature type="compositionally biased region" description="Low complexity" evidence="1">
    <location>
        <begin position="284"/>
        <end position="307"/>
    </location>
</feature>
<sequence length="411" mass="44289">MDRDTFPIREDGEVELRGERFTLVCDGVLHADHDPDAADAAFLTLSLISQRSGRTWRGAFPGRVLEAITRKTGNFKRFPVFVEMLLCTLSERHNANVRLGLLTQDDLLRHGPSEPGDMDRMAAVPVHDWAAHPRLYLILVYAAAFDRVYYPLPLTLQPLRAAPSSRPHRPPSVAVDGPAWAAMDVAQLREELATLQAERQHHLDEIARLWKENDLLKHRLEQPAPPAPVPPSHAAARADSTQARAPWPPAAAAASQPAPGDHDPIAMAGELLRLIQQRYPDARLPAGANARGRPPARGTASTRLASPTPQPSLPSTPPPNAPPPLESLDQLDELRHSLNTLFAYLGGGRAATAASPSPARLRAGARSQTPPPPPPPARASLMRGAAAPRLAASLQGGSLPPRGRTAVPGTR</sequence>
<dbReference type="STRING" id="1555241.A0A4P9X247"/>
<feature type="compositionally biased region" description="Low complexity" evidence="1">
    <location>
        <begin position="350"/>
        <end position="367"/>
    </location>
</feature>
<dbReference type="AlphaFoldDB" id="A0A4P9X247"/>
<name>A0A4P9X247_9FUNG</name>
<protein>
    <submittedName>
        <fullName evidence="2">Uncharacterized protein</fullName>
    </submittedName>
</protein>
<evidence type="ECO:0000313" key="3">
    <source>
        <dbReference type="Proteomes" id="UP000274922"/>
    </source>
</evidence>
<evidence type="ECO:0000313" key="2">
    <source>
        <dbReference type="EMBL" id="RKO98360.1"/>
    </source>
</evidence>
<dbReference type="Proteomes" id="UP000274922">
    <property type="component" value="Unassembled WGS sequence"/>
</dbReference>
<feature type="compositionally biased region" description="Pro residues" evidence="1">
    <location>
        <begin position="308"/>
        <end position="325"/>
    </location>
</feature>
<gene>
    <name evidence="2" type="ORF">CXG81DRAFT_21396</name>
</gene>
<keyword evidence="3" id="KW-1185">Reference proteome</keyword>
<proteinExistence type="predicted"/>
<accession>A0A4P9X247</accession>
<feature type="compositionally biased region" description="Low complexity" evidence="1">
    <location>
        <begin position="232"/>
        <end position="259"/>
    </location>
</feature>